<sequence length="603" mass="66898">MGISMFDSKNDAGLFRRVESVDHDVHGATGVDVPVVIIGGGPAGLFQAHLLSQLGVRCLIVERYPERLGAPKAHALSPRSLEICRQFHLDVKKIRHSGTKRSDAYWVNFVTNLSGETIGVLPYERMDVDVLQDTPDMIHNIPQPVFEQFLTDVLAKDPNVDIRKGVSFVSLTQDSEGVVTTVEERATRHQFQIRSRYLIACDGARSKVRHVLGIESDGEDSCRPSLSWDVHHAYIPDETMMTIHFNANLRKIVGDRVGMLHWIADPLASGFIIAYDLSGNAVLISNFDATKCPIESWNQELCRQTVVSALGTDVPFDILSYRPWLLRRKVAKSYRAVNVFLAGDAAHSFPPTGGLGLNSGLGDVHNLAYKIAFVLKGQAGDSLLDTYESERRHIAVVNSMQSVKNGKQIFGLLKTLGIGDDTVAARRNLYAIIGNPEKKKVIDEGIEAQHEHFDNLELHIGYVYGDYSIPPNASRYVPKFKVGARLPHAWIRPAQTTLAPVDVSYVDEFSSEDIQLRQYSTLDLCDFDKFTLIGDLEVPGVKTCRPGRDFELVRPGGEEWLEAAGCRKGGGLLLRPDQHILMVLDASTTVQDVQRVMKQHLGT</sequence>
<dbReference type="Gene3D" id="3.30.9.10">
    <property type="entry name" value="D-Amino Acid Oxidase, subunit A, domain 2"/>
    <property type="match status" value="1"/>
</dbReference>
<dbReference type="OrthoDB" id="2690153at2759"/>
<dbReference type="STRING" id="348802.A0A0D2CT19"/>
<dbReference type="PANTHER" id="PTHR43004">
    <property type="entry name" value="TRK SYSTEM POTASSIUM UPTAKE PROTEIN"/>
    <property type="match status" value="1"/>
</dbReference>
<evidence type="ECO:0000256" key="1">
    <source>
        <dbReference type="ARBA" id="ARBA00001974"/>
    </source>
</evidence>
<feature type="domain" description="FAD-binding" evidence="5">
    <location>
        <begin position="32"/>
        <end position="395"/>
    </location>
</feature>
<reference evidence="6 7" key="1">
    <citation type="submission" date="2015-01" db="EMBL/GenBank/DDBJ databases">
        <title>The Genome Sequence of Exophiala xenobiotica CBS118157.</title>
        <authorList>
            <consortium name="The Broad Institute Genomics Platform"/>
            <person name="Cuomo C."/>
            <person name="de Hoog S."/>
            <person name="Gorbushina A."/>
            <person name="Stielow B."/>
            <person name="Teixiera M."/>
            <person name="Abouelleil A."/>
            <person name="Chapman S.B."/>
            <person name="Priest M."/>
            <person name="Young S.K."/>
            <person name="Wortman J."/>
            <person name="Nusbaum C."/>
            <person name="Birren B."/>
        </authorList>
    </citation>
    <scope>NUCLEOTIDE SEQUENCE [LARGE SCALE GENOMIC DNA]</scope>
    <source>
        <strain evidence="6 7">CBS 118157</strain>
    </source>
</reference>
<evidence type="ECO:0000313" key="6">
    <source>
        <dbReference type="EMBL" id="KIW53177.1"/>
    </source>
</evidence>
<dbReference type="PANTHER" id="PTHR43004:SF19">
    <property type="entry name" value="BINDING MONOOXYGENASE, PUTATIVE (JCVI)-RELATED"/>
    <property type="match status" value="1"/>
</dbReference>
<evidence type="ECO:0000313" key="7">
    <source>
        <dbReference type="Proteomes" id="UP000054342"/>
    </source>
</evidence>
<dbReference type="InterPro" id="IPR050641">
    <property type="entry name" value="RIFMO-like"/>
</dbReference>
<dbReference type="InterPro" id="IPR002938">
    <property type="entry name" value="FAD-bd"/>
</dbReference>
<dbReference type="Pfam" id="PF01494">
    <property type="entry name" value="FAD_binding_3"/>
    <property type="match status" value="1"/>
</dbReference>
<dbReference type="RefSeq" id="XP_013313761.1">
    <property type="nucleotide sequence ID" value="XM_013458307.1"/>
</dbReference>
<dbReference type="Proteomes" id="UP000054342">
    <property type="component" value="Unassembled WGS sequence"/>
</dbReference>
<dbReference type="Gene3D" id="3.40.30.120">
    <property type="match status" value="1"/>
</dbReference>
<dbReference type="AlphaFoldDB" id="A0A0D2CT19"/>
<evidence type="ECO:0000256" key="2">
    <source>
        <dbReference type="ARBA" id="ARBA00022630"/>
    </source>
</evidence>
<dbReference type="HOGENOM" id="CLU_009665_14_3_1"/>
<evidence type="ECO:0000259" key="5">
    <source>
        <dbReference type="Pfam" id="PF01494"/>
    </source>
</evidence>
<dbReference type="PRINTS" id="PR00420">
    <property type="entry name" value="RNGMNOXGNASE"/>
</dbReference>
<gene>
    <name evidence="6" type="ORF">PV05_08769</name>
</gene>
<evidence type="ECO:0000256" key="3">
    <source>
        <dbReference type="ARBA" id="ARBA00022827"/>
    </source>
</evidence>
<dbReference type="GeneID" id="25330677"/>
<dbReference type="InterPro" id="IPR036188">
    <property type="entry name" value="FAD/NAD-bd_sf"/>
</dbReference>
<dbReference type="Gene3D" id="3.50.50.60">
    <property type="entry name" value="FAD/NAD(P)-binding domain"/>
    <property type="match status" value="2"/>
</dbReference>
<keyword evidence="2" id="KW-0285">Flavoprotein</keyword>
<dbReference type="SUPFAM" id="SSF51905">
    <property type="entry name" value="FAD/NAD(P)-binding domain"/>
    <property type="match status" value="1"/>
</dbReference>
<dbReference type="GO" id="GO:0071949">
    <property type="term" value="F:FAD binding"/>
    <property type="evidence" value="ECO:0007669"/>
    <property type="project" value="InterPro"/>
</dbReference>
<organism evidence="6 7">
    <name type="scientific">Exophiala xenobiotica</name>
    <dbReference type="NCBI Taxonomy" id="348802"/>
    <lineage>
        <taxon>Eukaryota</taxon>
        <taxon>Fungi</taxon>
        <taxon>Dikarya</taxon>
        <taxon>Ascomycota</taxon>
        <taxon>Pezizomycotina</taxon>
        <taxon>Eurotiomycetes</taxon>
        <taxon>Chaetothyriomycetidae</taxon>
        <taxon>Chaetothyriales</taxon>
        <taxon>Herpotrichiellaceae</taxon>
        <taxon>Exophiala</taxon>
    </lineage>
</organism>
<proteinExistence type="predicted"/>
<protein>
    <recommendedName>
        <fullName evidence="5">FAD-binding domain-containing protein</fullName>
    </recommendedName>
</protein>
<dbReference type="GO" id="GO:0016709">
    <property type="term" value="F:oxidoreductase activity, acting on paired donors, with incorporation or reduction of molecular oxygen, NAD(P)H as one donor, and incorporation of one atom of oxygen"/>
    <property type="evidence" value="ECO:0007669"/>
    <property type="project" value="UniProtKB-ARBA"/>
</dbReference>
<accession>A0A0D2CT19</accession>
<keyword evidence="7" id="KW-1185">Reference proteome</keyword>
<comment type="cofactor">
    <cofactor evidence="1">
        <name>FAD</name>
        <dbReference type="ChEBI" id="CHEBI:57692"/>
    </cofactor>
</comment>
<keyword evidence="4" id="KW-0560">Oxidoreductase</keyword>
<evidence type="ECO:0000256" key="4">
    <source>
        <dbReference type="ARBA" id="ARBA00023002"/>
    </source>
</evidence>
<dbReference type="EMBL" id="KN847321">
    <property type="protein sequence ID" value="KIW53177.1"/>
    <property type="molecule type" value="Genomic_DNA"/>
</dbReference>
<keyword evidence="3" id="KW-0274">FAD</keyword>
<name>A0A0D2CT19_9EURO</name>